<evidence type="ECO:0000256" key="1">
    <source>
        <dbReference type="SAM" id="MobiDB-lite"/>
    </source>
</evidence>
<comment type="caution">
    <text evidence="2">The sequence shown here is derived from an EMBL/GenBank/DDBJ whole genome shotgun (WGS) entry which is preliminary data.</text>
</comment>
<evidence type="ECO:0000313" key="3">
    <source>
        <dbReference type="Proteomes" id="UP001295684"/>
    </source>
</evidence>
<dbReference type="Gene3D" id="2.20.25.240">
    <property type="match status" value="1"/>
</dbReference>
<feature type="compositionally biased region" description="Basic residues" evidence="1">
    <location>
        <begin position="83"/>
        <end position="100"/>
    </location>
</feature>
<proteinExistence type="predicted"/>
<dbReference type="EMBL" id="CAMPGE010020423">
    <property type="protein sequence ID" value="CAI2378670.1"/>
    <property type="molecule type" value="Genomic_DNA"/>
</dbReference>
<gene>
    <name evidence="2" type="ORF">ECRASSUSDP1_LOCUS20069</name>
</gene>
<name>A0AAD1XUX4_EUPCR</name>
<keyword evidence="3" id="KW-1185">Reference proteome</keyword>
<feature type="compositionally biased region" description="Polar residues" evidence="1">
    <location>
        <begin position="103"/>
        <end position="115"/>
    </location>
</feature>
<sequence>MEGIKIITKGNGHQIYQNSEGKAFQVHHRFGNRNTYRCNRYKTGCKAKLTVYKDGKIVKSKQGHTCIDTPLKSKGSESMSMQKTKKVKKRVLKAKQKRKTGGNVISKSNKNSQRSNTKRVLRSTAQPKYSQSTNLGNDISDEVQKCSLKANLSCASSVIIDQSLIKDSSKPSLEKLSKIDLKNDLKDTEDISESMKNFLGETDYLHLYNKVKEDEGDENLYKDWLRVPSAEKLSCLPYDLLTKALNLKVLRYTERMKPSK</sequence>
<dbReference type="Proteomes" id="UP001295684">
    <property type="component" value="Unassembled WGS sequence"/>
</dbReference>
<accession>A0AAD1XUX4</accession>
<feature type="compositionally biased region" description="Polar residues" evidence="1">
    <location>
        <begin position="123"/>
        <end position="136"/>
    </location>
</feature>
<reference evidence="2" key="1">
    <citation type="submission" date="2023-07" db="EMBL/GenBank/DDBJ databases">
        <authorList>
            <consortium name="AG Swart"/>
            <person name="Singh M."/>
            <person name="Singh A."/>
            <person name="Seah K."/>
            <person name="Emmerich C."/>
        </authorList>
    </citation>
    <scope>NUCLEOTIDE SEQUENCE</scope>
    <source>
        <strain evidence="2">DP1</strain>
    </source>
</reference>
<organism evidence="2 3">
    <name type="scientific">Euplotes crassus</name>
    <dbReference type="NCBI Taxonomy" id="5936"/>
    <lineage>
        <taxon>Eukaryota</taxon>
        <taxon>Sar</taxon>
        <taxon>Alveolata</taxon>
        <taxon>Ciliophora</taxon>
        <taxon>Intramacronucleata</taxon>
        <taxon>Spirotrichea</taxon>
        <taxon>Hypotrichia</taxon>
        <taxon>Euplotida</taxon>
        <taxon>Euplotidae</taxon>
        <taxon>Moneuplotes</taxon>
    </lineage>
</organism>
<protein>
    <submittedName>
        <fullName evidence="2">Uncharacterized protein</fullName>
    </submittedName>
</protein>
<dbReference type="AlphaFoldDB" id="A0AAD1XUX4"/>
<feature type="region of interest" description="Disordered" evidence="1">
    <location>
        <begin position="69"/>
        <end position="136"/>
    </location>
</feature>
<evidence type="ECO:0000313" key="2">
    <source>
        <dbReference type="EMBL" id="CAI2378670.1"/>
    </source>
</evidence>